<dbReference type="Gene3D" id="3.20.20.140">
    <property type="entry name" value="Metal-dependent hydrolases"/>
    <property type="match status" value="1"/>
</dbReference>
<comment type="catalytic activity">
    <reaction evidence="9">
        <text>adenosine + H2O + H(+) = inosine + NH4(+)</text>
        <dbReference type="Rhea" id="RHEA:24408"/>
        <dbReference type="ChEBI" id="CHEBI:15377"/>
        <dbReference type="ChEBI" id="CHEBI:15378"/>
        <dbReference type="ChEBI" id="CHEBI:16335"/>
        <dbReference type="ChEBI" id="CHEBI:17596"/>
        <dbReference type="ChEBI" id="CHEBI:28938"/>
        <dbReference type="EC" id="3.5.4.4"/>
    </reaction>
</comment>
<evidence type="ECO:0000256" key="4">
    <source>
        <dbReference type="ARBA" id="ARBA00012784"/>
    </source>
</evidence>
<keyword evidence="6" id="KW-0479">Metal-binding</keyword>
<evidence type="ECO:0000259" key="10">
    <source>
        <dbReference type="Pfam" id="PF00962"/>
    </source>
</evidence>
<keyword evidence="12" id="KW-1185">Reference proteome</keyword>
<keyword evidence="5" id="KW-0964">Secreted</keyword>
<dbReference type="PANTHER" id="PTHR11409">
    <property type="entry name" value="ADENOSINE DEAMINASE"/>
    <property type="match status" value="1"/>
</dbReference>
<dbReference type="InterPro" id="IPR032466">
    <property type="entry name" value="Metal_Hydrolase"/>
</dbReference>
<evidence type="ECO:0000256" key="9">
    <source>
        <dbReference type="ARBA" id="ARBA00047764"/>
    </source>
</evidence>
<dbReference type="GO" id="GO:0005576">
    <property type="term" value="C:extracellular region"/>
    <property type="evidence" value="ECO:0007669"/>
    <property type="project" value="UniProtKB-SubCell"/>
</dbReference>
<feature type="domain" description="Adenosine deaminase" evidence="10">
    <location>
        <begin position="266"/>
        <end position="548"/>
    </location>
</feature>
<comment type="subcellular location">
    <subcellularLocation>
        <location evidence="2">Secreted</location>
    </subcellularLocation>
</comment>
<dbReference type="EC" id="3.5.4.4" evidence="4"/>
<dbReference type="Pfam" id="PF00962">
    <property type="entry name" value="A_deaminase"/>
    <property type="match status" value="1"/>
</dbReference>
<keyword evidence="7" id="KW-0732">Signal</keyword>
<dbReference type="AlphaFoldDB" id="A0A6G1HAI2"/>
<comment type="cofactor">
    <cofactor evidence="1">
        <name>Zn(2+)</name>
        <dbReference type="ChEBI" id="CHEBI:29105"/>
    </cofactor>
</comment>
<evidence type="ECO:0000256" key="7">
    <source>
        <dbReference type="ARBA" id="ARBA00022729"/>
    </source>
</evidence>
<keyword evidence="8 11" id="KW-0378">Hydrolase</keyword>
<dbReference type="SUPFAM" id="SSF51556">
    <property type="entry name" value="Metallo-dependent hydrolases"/>
    <property type="match status" value="1"/>
</dbReference>
<evidence type="ECO:0000313" key="11">
    <source>
        <dbReference type="EMBL" id="KAF1990029.1"/>
    </source>
</evidence>
<dbReference type="InterPro" id="IPR006330">
    <property type="entry name" value="Ado/ade_deaminase"/>
</dbReference>
<evidence type="ECO:0000313" key="12">
    <source>
        <dbReference type="Proteomes" id="UP000800041"/>
    </source>
</evidence>
<sequence>MARPAQDEAQIAADAFQNGLKEAQSVSPPYADDRERLFHQESAFSWDQAAKNNASDIEVRAEKIVWKIREDERENHFGNKASEAIPGPETRDMGGQFLTNKDRIEDSKLWKIAQAMPKGGHLHLHFNAEIPPEILVEKARDVENMFIRSTTPILSEQDVADTEVVFSVMPTDTMEVDLFSPDYNPEFRKPGSTPWMRWSVFRPIFQENFGQDAEGWVINKMVLSPEEAYGIRQTTNGVWARFNQGTRCFKGLLNYGTIYRWYIGAAIDSMIKDKVMYAELRPMLLDKFIPTEDGQGKLFHADQMRILVEEVHKKQEQLKEAGELDKFPFGFKIIYCSPRSIPKEMMKKELQDCIKLKLEFPDLICGFDLVGAEDRPNHIGFYAEELQAFVKACEKLNISIPFMFHAGETLLDSGGSRTTENSNLYDAVLLNAKRIGHGYSLVKHPHLVQEFKKKNICIELCPTSNELLHLCRNIKEHVYPQLLALGIPCTVNSDNPSLFRGDCRSSSSVSHEFYQVMVGSPTMNLHGWKQLALWSLEYSCLGDREKAEAERIWRREFEAFCKWVVETYGKYADGLDL</sequence>
<evidence type="ECO:0000256" key="6">
    <source>
        <dbReference type="ARBA" id="ARBA00022723"/>
    </source>
</evidence>
<organism evidence="11 12">
    <name type="scientific">Aulographum hederae CBS 113979</name>
    <dbReference type="NCBI Taxonomy" id="1176131"/>
    <lineage>
        <taxon>Eukaryota</taxon>
        <taxon>Fungi</taxon>
        <taxon>Dikarya</taxon>
        <taxon>Ascomycota</taxon>
        <taxon>Pezizomycotina</taxon>
        <taxon>Dothideomycetes</taxon>
        <taxon>Pleosporomycetidae</taxon>
        <taxon>Aulographales</taxon>
        <taxon>Aulographaceae</taxon>
    </lineage>
</organism>
<dbReference type="GO" id="GO:0004000">
    <property type="term" value="F:adenosine deaminase activity"/>
    <property type="evidence" value="ECO:0007669"/>
    <property type="project" value="TreeGrafter"/>
</dbReference>
<dbReference type="InterPro" id="IPR001365">
    <property type="entry name" value="A_deaminase_dom"/>
</dbReference>
<evidence type="ECO:0000256" key="2">
    <source>
        <dbReference type="ARBA" id="ARBA00004613"/>
    </source>
</evidence>
<dbReference type="FunFam" id="3.20.20.140:FF:000017">
    <property type="entry name" value="Adenosine deaminase 2"/>
    <property type="match status" value="1"/>
</dbReference>
<evidence type="ECO:0000256" key="3">
    <source>
        <dbReference type="ARBA" id="ARBA00006083"/>
    </source>
</evidence>
<evidence type="ECO:0000256" key="8">
    <source>
        <dbReference type="ARBA" id="ARBA00022801"/>
    </source>
</evidence>
<gene>
    <name evidence="11" type="ORF">K402DRAFT_441165</name>
</gene>
<dbReference type="PANTHER" id="PTHR11409:SF37">
    <property type="entry name" value="ADENOSINE DEAMINASE DOMAIN-CONTAINING PROTEIN"/>
    <property type="match status" value="1"/>
</dbReference>
<dbReference type="GO" id="GO:0046103">
    <property type="term" value="P:inosine biosynthetic process"/>
    <property type="evidence" value="ECO:0007669"/>
    <property type="project" value="TreeGrafter"/>
</dbReference>
<dbReference type="EMBL" id="ML977143">
    <property type="protein sequence ID" value="KAF1990029.1"/>
    <property type="molecule type" value="Genomic_DNA"/>
</dbReference>
<evidence type="ECO:0000256" key="1">
    <source>
        <dbReference type="ARBA" id="ARBA00001947"/>
    </source>
</evidence>
<name>A0A6G1HAI2_9PEZI</name>
<reference evidence="11" key="1">
    <citation type="journal article" date="2020" name="Stud. Mycol.">
        <title>101 Dothideomycetes genomes: a test case for predicting lifestyles and emergence of pathogens.</title>
        <authorList>
            <person name="Haridas S."/>
            <person name="Albert R."/>
            <person name="Binder M."/>
            <person name="Bloem J."/>
            <person name="Labutti K."/>
            <person name="Salamov A."/>
            <person name="Andreopoulos B."/>
            <person name="Baker S."/>
            <person name="Barry K."/>
            <person name="Bills G."/>
            <person name="Bluhm B."/>
            <person name="Cannon C."/>
            <person name="Castanera R."/>
            <person name="Culley D."/>
            <person name="Daum C."/>
            <person name="Ezra D."/>
            <person name="Gonzalez J."/>
            <person name="Henrissat B."/>
            <person name="Kuo A."/>
            <person name="Liang C."/>
            <person name="Lipzen A."/>
            <person name="Lutzoni F."/>
            <person name="Magnuson J."/>
            <person name="Mondo S."/>
            <person name="Nolan M."/>
            <person name="Ohm R."/>
            <person name="Pangilinan J."/>
            <person name="Park H.-J."/>
            <person name="Ramirez L."/>
            <person name="Alfaro M."/>
            <person name="Sun H."/>
            <person name="Tritt A."/>
            <person name="Yoshinaga Y."/>
            <person name="Zwiers L.-H."/>
            <person name="Turgeon B."/>
            <person name="Goodwin S."/>
            <person name="Spatafora J."/>
            <person name="Crous P."/>
            <person name="Grigoriev I."/>
        </authorList>
    </citation>
    <scope>NUCLEOTIDE SEQUENCE</scope>
    <source>
        <strain evidence="11">CBS 113979</strain>
    </source>
</reference>
<evidence type="ECO:0000256" key="5">
    <source>
        <dbReference type="ARBA" id="ARBA00022525"/>
    </source>
</evidence>
<dbReference type="OrthoDB" id="7202371at2759"/>
<proteinExistence type="inferred from homology"/>
<protein>
    <recommendedName>
        <fullName evidence="4">adenosine deaminase</fullName>
        <ecNumber evidence="4">3.5.4.4</ecNumber>
    </recommendedName>
</protein>
<accession>A0A6G1HAI2</accession>
<comment type="similarity">
    <text evidence="3">Belongs to the metallo-dependent hydrolases superfamily. Adenosine and AMP deaminases family. ADGF subfamily.</text>
</comment>
<dbReference type="Proteomes" id="UP000800041">
    <property type="component" value="Unassembled WGS sequence"/>
</dbReference>
<dbReference type="GO" id="GO:0006154">
    <property type="term" value="P:adenosine catabolic process"/>
    <property type="evidence" value="ECO:0007669"/>
    <property type="project" value="TreeGrafter"/>
</dbReference>
<dbReference type="GO" id="GO:0046872">
    <property type="term" value="F:metal ion binding"/>
    <property type="evidence" value="ECO:0007669"/>
    <property type="project" value="UniProtKB-KW"/>
</dbReference>